<name>A0A812TTG3_9DINO</name>
<dbReference type="Proteomes" id="UP000604046">
    <property type="component" value="Unassembled WGS sequence"/>
</dbReference>
<protein>
    <submittedName>
        <fullName evidence="2">Uncharacterized protein</fullName>
    </submittedName>
</protein>
<proteinExistence type="predicted"/>
<accession>A0A812TTG3</accession>
<organism evidence="2 3">
    <name type="scientific">Symbiodinium natans</name>
    <dbReference type="NCBI Taxonomy" id="878477"/>
    <lineage>
        <taxon>Eukaryota</taxon>
        <taxon>Sar</taxon>
        <taxon>Alveolata</taxon>
        <taxon>Dinophyceae</taxon>
        <taxon>Suessiales</taxon>
        <taxon>Symbiodiniaceae</taxon>
        <taxon>Symbiodinium</taxon>
    </lineage>
</organism>
<keyword evidence="1" id="KW-1133">Transmembrane helix</keyword>
<reference evidence="2" key="1">
    <citation type="submission" date="2021-02" db="EMBL/GenBank/DDBJ databases">
        <authorList>
            <person name="Dougan E. K."/>
            <person name="Rhodes N."/>
            <person name="Thang M."/>
            <person name="Chan C."/>
        </authorList>
    </citation>
    <scope>NUCLEOTIDE SEQUENCE</scope>
</reference>
<gene>
    <name evidence="2" type="ORF">SNAT2548_LOCUS30759</name>
</gene>
<evidence type="ECO:0000313" key="2">
    <source>
        <dbReference type="EMBL" id="CAE7548083.1"/>
    </source>
</evidence>
<sequence length="428" mass="47536">MGFFVLFLLPFADGARFGVYQEAYPWPKVSLAFDSVHVFTDAKQKGWLMKETGCAFAGTDVWHTCTLPGGQAAEGPSSATIPQLLTMRVDCRESEVPFTQLTVQDTDIGYYHHRCARVTYTKYYLAEPLDSLPVVTAEGQQGWSFTVEKGAVFDLHCAVLPFRETGDGFILGDDHLIDSSYIYPFEPELKLDGKTIGYPAFSRLRSFVSTLRGKHESERWVSCELALSKAYKWTMQLVNSTQNLHVFRLSSPNYGLPSLFQPPDGFKSSSALLFSVSGNFFEAEVLRGTSIPGGVSLKEKLFPDFYATEGTDQHIAAYFKFEPDISMLPKSTSGVNLTVGLWYKGNKYQTIQDDRKETRSPDLEFTFVLPVKDPGSALSASTGGTGGTPWWFWVLSIIIVSFAAAMAYIFRDRCRGSARAAQTAQAHS</sequence>
<evidence type="ECO:0000256" key="1">
    <source>
        <dbReference type="SAM" id="Phobius"/>
    </source>
</evidence>
<keyword evidence="3" id="KW-1185">Reference proteome</keyword>
<dbReference type="EMBL" id="CAJNDS010002623">
    <property type="protein sequence ID" value="CAE7548083.1"/>
    <property type="molecule type" value="Genomic_DNA"/>
</dbReference>
<evidence type="ECO:0000313" key="3">
    <source>
        <dbReference type="Proteomes" id="UP000604046"/>
    </source>
</evidence>
<comment type="caution">
    <text evidence="2">The sequence shown here is derived from an EMBL/GenBank/DDBJ whole genome shotgun (WGS) entry which is preliminary data.</text>
</comment>
<feature type="transmembrane region" description="Helical" evidence="1">
    <location>
        <begin position="390"/>
        <end position="410"/>
    </location>
</feature>
<keyword evidence="1" id="KW-0812">Transmembrane</keyword>
<keyword evidence="1" id="KW-0472">Membrane</keyword>
<dbReference type="AlphaFoldDB" id="A0A812TTG3"/>